<protein>
    <recommendedName>
        <fullName evidence="2">AprE-like long alpha-helical hairpin domain-containing protein</fullName>
    </recommendedName>
</protein>
<evidence type="ECO:0000313" key="3">
    <source>
        <dbReference type="EMBL" id="RBI84013.1"/>
    </source>
</evidence>
<organism evidence="3 4">
    <name type="scientific">Rhodosalinus halophilus</name>
    <dbReference type="NCBI Taxonomy" id="2259333"/>
    <lineage>
        <taxon>Bacteria</taxon>
        <taxon>Pseudomonadati</taxon>
        <taxon>Pseudomonadota</taxon>
        <taxon>Alphaproteobacteria</taxon>
        <taxon>Rhodobacterales</taxon>
        <taxon>Paracoccaceae</taxon>
        <taxon>Rhodosalinus</taxon>
    </lineage>
</organism>
<gene>
    <name evidence="3" type="ORF">DRV85_13415</name>
</gene>
<proteinExistence type="predicted"/>
<feature type="domain" description="AprE-like long alpha-helical hairpin" evidence="2">
    <location>
        <begin position="133"/>
        <end position="299"/>
    </location>
</feature>
<keyword evidence="1" id="KW-0175">Coiled coil</keyword>
<dbReference type="EMBL" id="QNTQ01000013">
    <property type="protein sequence ID" value="RBI84013.1"/>
    <property type="molecule type" value="Genomic_DNA"/>
</dbReference>
<feature type="coiled-coil region" evidence="1">
    <location>
        <begin position="52"/>
        <end position="79"/>
    </location>
</feature>
<keyword evidence="4" id="KW-1185">Reference proteome</keyword>
<sequence>MRVAGAVRTPGAHAWSPGATVEQMVARSGGPQAAPIDDFGKLLQSYATVGAFEALVQSIAELEAREARLRAEMAFVEMAFGRPATGASQGAEATLPPGAEMLDIWAFLPAEDAGASPEAVLRGLSGYDIAAFRRLQRDRPDLAVIRFPERVAANALLSDVRETQQKLIVDHVAQWLVAWNGLEVKRDALARQADRYREQQSVLEGNLGLLEAQLENVRSLRERGLARETDLLNLQSAYANLLTSRLALLDAISENETERLEQERLMRSFDSNRSAEIGAELEQVRGALIEARSRKEQARLAANVAAAWRGTGHAFEETPRFRYQIRRGGQGDLLPAGPSAEVLPGDVVLVSLIEDF</sequence>
<evidence type="ECO:0000313" key="4">
    <source>
        <dbReference type="Proteomes" id="UP000253370"/>
    </source>
</evidence>
<comment type="caution">
    <text evidence="3">The sequence shown here is derived from an EMBL/GenBank/DDBJ whole genome shotgun (WGS) entry which is preliminary data.</text>
</comment>
<dbReference type="AlphaFoldDB" id="A0A365U7Y6"/>
<accession>A0A365U7Y6</accession>
<reference evidence="3 4" key="1">
    <citation type="submission" date="2018-07" db="EMBL/GenBank/DDBJ databases">
        <title>Rhodosalinus sp. strain E84T genomic sequence and assembly.</title>
        <authorList>
            <person name="Liu Z.-W."/>
            <person name="Lu D.-C."/>
        </authorList>
    </citation>
    <scope>NUCLEOTIDE SEQUENCE [LARGE SCALE GENOMIC DNA]</scope>
    <source>
        <strain evidence="3 4">E84</strain>
    </source>
</reference>
<name>A0A365U7Y6_9RHOB</name>
<dbReference type="InterPro" id="IPR058781">
    <property type="entry name" value="HH_AprE-like"/>
</dbReference>
<evidence type="ECO:0000259" key="2">
    <source>
        <dbReference type="Pfam" id="PF25994"/>
    </source>
</evidence>
<dbReference type="Proteomes" id="UP000253370">
    <property type="component" value="Unassembled WGS sequence"/>
</dbReference>
<evidence type="ECO:0000256" key="1">
    <source>
        <dbReference type="SAM" id="Coils"/>
    </source>
</evidence>
<dbReference type="Pfam" id="PF25994">
    <property type="entry name" value="HH_AprE"/>
    <property type="match status" value="1"/>
</dbReference>